<accession>A0A2T8JE70</accession>
<dbReference type="Proteomes" id="UP000243499">
    <property type="component" value="Chromosome 4"/>
</dbReference>
<evidence type="ECO:0000256" key="1">
    <source>
        <dbReference type="SAM" id="MobiDB-lite"/>
    </source>
</evidence>
<feature type="region of interest" description="Disordered" evidence="1">
    <location>
        <begin position="146"/>
        <end position="262"/>
    </location>
</feature>
<sequence>MWLPPAHPPQGNSQRRQDLTDDEQDKDQDEHREVAVGQAASAAAAVQTPDRSPCSSVSPGTLLKLYKLLLQPRIGGVSRRSDASLSSGPREHTYTLASLSGGSGTAGHAAVALLPAARNRRTSTRPLTVRARGGWCPQHARVDPLPAPARFPPAASPVRATSNGRKAREAGESEACAPVSGGWTERATPPARCHPGSAERDRRRTRVTDPRRPLSYHGRPWVKTQGPRPPGDEPRSRVSLRARGGDPPRRARQGDSRPGTTR</sequence>
<feature type="compositionally biased region" description="Low complexity" evidence="1">
    <location>
        <begin position="35"/>
        <end position="46"/>
    </location>
</feature>
<feature type="compositionally biased region" description="Basic and acidic residues" evidence="1">
    <location>
        <begin position="197"/>
        <end position="212"/>
    </location>
</feature>
<feature type="compositionally biased region" description="Pro residues" evidence="1">
    <location>
        <begin position="146"/>
        <end position="155"/>
    </location>
</feature>
<feature type="compositionally biased region" description="Basic and acidic residues" evidence="1">
    <location>
        <begin position="243"/>
        <end position="255"/>
    </location>
</feature>
<dbReference type="EMBL" id="CM008049">
    <property type="protein sequence ID" value="PVH48195.1"/>
    <property type="molecule type" value="Genomic_DNA"/>
</dbReference>
<gene>
    <name evidence="2" type="ORF">PAHAL_4G273600</name>
</gene>
<evidence type="ECO:0000313" key="2">
    <source>
        <dbReference type="EMBL" id="PVH48195.1"/>
    </source>
</evidence>
<dbReference type="AlphaFoldDB" id="A0A2T8JE70"/>
<feature type="region of interest" description="Disordered" evidence="1">
    <location>
        <begin position="1"/>
        <end position="58"/>
    </location>
</feature>
<dbReference type="Gramene" id="PVH48195">
    <property type="protein sequence ID" value="PVH48195"/>
    <property type="gene ID" value="PAHAL_4G273600"/>
</dbReference>
<reference evidence="2" key="1">
    <citation type="submission" date="2018-04" db="EMBL/GenBank/DDBJ databases">
        <title>WGS assembly of Panicum hallii.</title>
        <authorList>
            <person name="Lovell J."/>
            <person name="Jenkins J."/>
            <person name="Lowry D."/>
            <person name="Mamidi S."/>
            <person name="Sreedasyam A."/>
            <person name="Weng X."/>
            <person name="Barry K."/>
            <person name="Bonette J."/>
            <person name="Campitelli B."/>
            <person name="Daum C."/>
            <person name="Gordon S."/>
            <person name="Gould B."/>
            <person name="Lipzen A."/>
            <person name="Macqueen A."/>
            <person name="Palacio-Mejia J."/>
            <person name="Plott C."/>
            <person name="Shakirov E."/>
            <person name="Shu S."/>
            <person name="Yoshinaga Y."/>
            <person name="Zane M."/>
            <person name="Rokhsar D."/>
            <person name="Grimwood J."/>
            <person name="Schmutz J."/>
            <person name="Juenger T."/>
        </authorList>
    </citation>
    <scope>NUCLEOTIDE SEQUENCE [LARGE SCALE GENOMIC DNA]</scope>
    <source>
        <strain evidence="2">FIL2</strain>
    </source>
</reference>
<proteinExistence type="predicted"/>
<organism evidence="2">
    <name type="scientific">Panicum hallii</name>
    <dbReference type="NCBI Taxonomy" id="206008"/>
    <lineage>
        <taxon>Eukaryota</taxon>
        <taxon>Viridiplantae</taxon>
        <taxon>Streptophyta</taxon>
        <taxon>Embryophyta</taxon>
        <taxon>Tracheophyta</taxon>
        <taxon>Spermatophyta</taxon>
        <taxon>Magnoliopsida</taxon>
        <taxon>Liliopsida</taxon>
        <taxon>Poales</taxon>
        <taxon>Poaceae</taxon>
        <taxon>PACMAD clade</taxon>
        <taxon>Panicoideae</taxon>
        <taxon>Panicodae</taxon>
        <taxon>Paniceae</taxon>
        <taxon>Panicinae</taxon>
        <taxon>Panicum</taxon>
        <taxon>Panicum sect. Panicum</taxon>
    </lineage>
</organism>
<feature type="compositionally biased region" description="Polar residues" evidence="1">
    <location>
        <begin position="49"/>
        <end position="58"/>
    </location>
</feature>
<protein>
    <submittedName>
        <fullName evidence="2">Uncharacterized protein</fullName>
    </submittedName>
</protein>
<name>A0A2T8JE70_9POAL</name>